<accession>A0A7W6XB10</accession>
<dbReference type="InterPro" id="IPR000620">
    <property type="entry name" value="EamA_dom"/>
</dbReference>
<sequence>MARGLFPGVIPAAIENGVAERRKIMKATTAYAVGGNAILAGILLMLLGDLMFALNDAMGKWLVASFSVGQVLLLRSLGAFLVLGPLLARSSTTSLFKVEKPGLQFARVVMATADTGLFYAAVVYLPLADVMTFYMAGPIYVAAISHFFLGERIGWRRWLAVLIGFVGVIIALRPSEAMLSWPSMFALVGSLSFALSLVLGRVLRSTPDVTLVTWQTLGALVAGIFFSVGNWSPFTGQELFALLLLGVVSCSAHLLITRSLKLAPASVLAPLQYTLLLWAIVFGWAFFGDFPDAQTLVGAAIIVIAGMFIFHRAKVKKVEPVVPNNSSHG</sequence>
<evidence type="ECO:0000313" key="8">
    <source>
        <dbReference type="Proteomes" id="UP000576087"/>
    </source>
</evidence>
<feature type="transmembrane region" description="Helical" evidence="1">
    <location>
        <begin position="181"/>
        <end position="199"/>
    </location>
</feature>
<dbReference type="GO" id="GO:0016020">
    <property type="term" value="C:membrane"/>
    <property type="evidence" value="ECO:0007669"/>
    <property type="project" value="InterPro"/>
</dbReference>
<feature type="transmembrane region" description="Helical" evidence="1">
    <location>
        <begin position="239"/>
        <end position="256"/>
    </location>
</feature>
<keyword evidence="1" id="KW-0472">Membrane</keyword>
<protein>
    <submittedName>
        <fullName evidence="4">S-adenosylmethionine uptake transporter</fullName>
    </submittedName>
</protein>
<dbReference type="Proteomes" id="UP000576087">
    <property type="component" value="Unassembled WGS sequence"/>
</dbReference>
<evidence type="ECO:0000313" key="5">
    <source>
        <dbReference type="EMBL" id="MBB4446137.1"/>
    </source>
</evidence>
<feature type="transmembrane region" description="Helical" evidence="1">
    <location>
        <begin position="293"/>
        <end position="310"/>
    </location>
</feature>
<feature type="domain" description="EamA" evidence="2">
    <location>
        <begin position="183"/>
        <end position="309"/>
    </location>
</feature>
<gene>
    <name evidence="4" type="ORF">GGE31_001953</name>
    <name evidence="3" type="ORF">GGE33_001953</name>
    <name evidence="5" type="ORF">GGE35_001953</name>
</gene>
<dbReference type="SUPFAM" id="SSF103481">
    <property type="entry name" value="Multidrug resistance efflux transporter EmrE"/>
    <property type="match status" value="2"/>
</dbReference>
<dbReference type="EMBL" id="JACIHM010000002">
    <property type="protein sequence ID" value="MBB4446137.1"/>
    <property type="molecule type" value="Genomic_DNA"/>
</dbReference>
<feature type="transmembrane region" description="Helical" evidence="1">
    <location>
        <begin position="131"/>
        <end position="149"/>
    </location>
</feature>
<comment type="caution">
    <text evidence="4">The sequence shown here is derived from an EMBL/GenBank/DDBJ whole genome shotgun (WGS) entry which is preliminary data.</text>
</comment>
<organism evidence="4 7">
    <name type="scientific">Aliirhizobium cellulosilyticum</name>
    <dbReference type="NCBI Taxonomy" id="393664"/>
    <lineage>
        <taxon>Bacteria</taxon>
        <taxon>Pseudomonadati</taxon>
        <taxon>Pseudomonadota</taxon>
        <taxon>Alphaproteobacteria</taxon>
        <taxon>Hyphomicrobiales</taxon>
        <taxon>Rhizobiaceae</taxon>
        <taxon>Aliirhizobium</taxon>
    </lineage>
</organism>
<keyword evidence="1" id="KW-0812">Transmembrane</keyword>
<evidence type="ECO:0000313" key="3">
    <source>
        <dbReference type="EMBL" id="MBB4348211.1"/>
    </source>
</evidence>
<reference evidence="6 7" key="1">
    <citation type="submission" date="2020-08" db="EMBL/GenBank/DDBJ databases">
        <title>Genomic Encyclopedia of Type Strains, Phase IV (KMG-V): Genome sequencing to study the core and pangenomes of soil and plant-associated prokaryotes.</title>
        <authorList>
            <person name="Whitman W."/>
        </authorList>
    </citation>
    <scope>NUCLEOTIDE SEQUENCE [LARGE SCALE GENOMIC DNA]</scope>
    <source>
        <strain evidence="4 7">SEMIA 444</strain>
        <strain evidence="3 6">SEMIA 448</strain>
        <strain evidence="5 8">SEMIA 452</strain>
    </source>
</reference>
<evidence type="ECO:0000313" key="4">
    <source>
        <dbReference type="EMBL" id="MBB4411448.1"/>
    </source>
</evidence>
<name>A0A7W6XB10_9HYPH</name>
<feature type="transmembrane region" description="Helical" evidence="1">
    <location>
        <begin position="268"/>
        <end position="287"/>
    </location>
</feature>
<dbReference type="Gene3D" id="1.10.3730.20">
    <property type="match status" value="1"/>
</dbReference>
<dbReference type="Proteomes" id="UP000524535">
    <property type="component" value="Unassembled WGS sequence"/>
</dbReference>
<dbReference type="EMBL" id="JACIGY010000002">
    <property type="protein sequence ID" value="MBB4411448.1"/>
    <property type="molecule type" value="Genomic_DNA"/>
</dbReference>
<dbReference type="Proteomes" id="UP000520770">
    <property type="component" value="Unassembled WGS sequence"/>
</dbReference>
<dbReference type="PANTHER" id="PTHR22911:SF135">
    <property type="entry name" value="BLR4310 PROTEIN"/>
    <property type="match status" value="1"/>
</dbReference>
<feature type="transmembrane region" description="Helical" evidence="1">
    <location>
        <begin position="211"/>
        <end position="233"/>
    </location>
</feature>
<evidence type="ECO:0000313" key="7">
    <source>
        <dbReference type="Proteomes" id="UP000524535"/>
    </source>
</evidence>
<feature type="transmembrane region" description="Helical" evidence="1">
    <location>
        <begin position="30"/>
        <end position="55"/>
    </location>
</feature>
<dbReference type="PANTHER" id="PTHR22911">
    <property type="entry name" value="ACYL-MALONYL CONDENSING ENZYME-RELATED"/>
    <property type="match status" value="1"/>
</dbReference>
<dbReference type="EMBL" id="JACIGW010000002">
    <property type="protein sequence ID" value="MBB4348211.1"/>
    <property type="molecule type" value="Genomic_DNA"/>
</dbReference>
<dbReference type="InterPro" id="IPR037185">
    <property type="entry name" value="EmrE-like"/>
</dbReference>
<keyword evidence="7" id="KW-1185">Reference proteome</keyword>
<feature type="transmembrane region" description="Helical" evidence="1">
    <location>
        <begin position="158"/>
        <end position="175"/>
    </location>
</feature>
<evidence type="ECO:0000313" key="6">
    <source>
        <dbReference type="Proteomes" id="UP000520770"/>
    </source>
</evidence>
<feature type="domain" description="EamA" evidence="2">
    <location>
        <begin position="40"/>
        <end position="172"/>
    </location>
</feature>
<evidence type="ECO:0000256" key="1">
    <source>
        <dbReference type="SAM" id="Phobius"/>
    </source>
</evidence>
<feature type="transmembrane region" description="Helical" evidence="1">
    <location>
        <begin position="105"/>
        <end position="125"/>
    </location>
</feature>
<feature type="transmembrane region" description="Helical" evidence="1">
    <location>
        <begin position="61"/>
        <end position="84"/>
    </location>
</feature>
<evidence type="ECO:0000259" key="2">
    <source>
        <dbReference type="Pfam" id="PF00892"/>
    </source>
</evidence>
<keyword evidence="1" id="KW-1133">Transmembrane helix</keyword>
<dbReference type="Pfam" id="PF00892">
    <property type="entry name" value="EamA"/>
    <property type="match status" value="2"/>
</dbReference>
<proteinExistence type="predicted"/>
<dbReference type="AlphaFoldDB" id="A0A7W6XB10"/>